<comment type="caution">
    <text evidence="1">The sequence shown here is derived from an EMBL/GenBank/DDBJ whole genome shotgun (WGS) entry which is preliminary data.</text>
</comment>
<evidence type="ECO:0000313" key="1">
    <source>
        <dbReference type="EMBL" id="HGY38489.1"/>
    </source>
</evidence>
<proteinExistence type="predicted"/>
<dbReference type="AlphaFoldDB" id="A0A7V4TG37"/>
<organism evidence="1">
    <name type="scientific">Candidatus Caldatribacterium saccharofermentans</name>
    <dbReference type="NCBI Taxonomy" id="1454753"/>
    <lineage>
        <taxon>Bacteria</taxon>
        <taxon>Pseudomonadati</taxon>
        <taxon>Atribacterota</taxon>
        <taxon>Atribacteria</taxon>
        <taxon>Atribacterales</taxon>
        <taxon>Candidatus Caldatribacteriaceae</taxon>
        <taxon>Candidatus Caldatribacterium</taxon>
    </lineage>
</organism>
<name>A0A7V4TG37_9BACT</name>
<dbReference type="NCBIfam" id="NF033441">
    <property type="entry name" value="BREX_BrxC"/>
    <property type="match status" value="1"/>
</dbReference>
<dbReference type="SUPFAM" id="SSF52540">
    <property type="entry name" value="P-loop containing nucleoside triphosphate hydrolases"/>
    <property type="match status" value="1"/>
</dbReference>
<protein>
    <submittedName>
        <fullName evidence="1">BREX system P-loop protein BrxC</fullName>
    </submittedName>
</protein>
<dbReference type="InterPro" id="IPR027417">
    <property type="entry name" value="P-loop_NTPase"/>
</dbReference>
<sequence length="1179" mass="135400">MRIRDLLERDPFREIEGVVKITDHDPIRVWREMDEYVPTEKVRQALREVLETLLETKRGATERACVWVSGFFGSGKSHFLKVVGYLLENRELRDADGRIHRSQEFLCRKFGLENYLPHLQHEFRVKVLFINLLDCDPQNPELSTISRLILRSLLEAQGFSTSFWIAEWEKELRALEKWEDFRSWVQQKFRRSWEDERKLNAETVLKQALPALLPDRYRSEEEASQAVQESKRKFNTVEPSRTVGELVEFAERMGGNTGRVVVLLDEVGLYIGDSVDRLKDLNSVAEQVVQRGNGKILLIASAQEALRDLVPRLTRDAQILSWLQDRFRAKVHLEPAEVQEVVAERLLKKTPGGAQQVSALLEQKHGTIRAALVLDSRWQDRDFVAHYPCPPYAVRLIQDVMGSLQTTTEEARRLSGAARSVLQLVHGILRGEGGMPRGAEQPLGWFVALDLFFDSLRGALSVLRSEQMRAFSEIERLGDVDGLPVLRIAKVLFLLQHVGTRYPCTVDNLASALVSSVDVDIHALREKVRLGLQRLREQGWVAEEGEQYRLLTPAQHVLEQEVNRNHPTVAELKEAAVNLLRDVLRDFRYEHGEIRRQLAVSIEVDGTVLREGGVLKVALYTPLADVTDDVLLEKSIGDGTTVFWEAAKDGEFGQLIKRAVAVRKTLEQWRTRPLSEEQGSYRDRLEKEDRQLWEVRLPQLVQSAFMRGKCFIGGNEVRSDGDDFVAAVREQLRGIAHRIYTDFIDRRPMKDDDCAAILTWRPGNVLPSIYSELYLITPDQQIMRDNRYLKAIKSEIQRRQNTGPDCSGKALVEHFEGPPYGWDPRLVRLLAATLVKAGLLGVRYQGRDITDPNDPQLRAIFSQAREFQRAAFEILPEVDWRRASELCSRIFGVQGGDTFERTAALVQEQSRHWCQLAGQLATRCRDNSLPQQLEEQCHRFTEHLHAIAQTEEPNARLRRFLEVADGLEQDLSAVRRLKEFDFDRFRLLRLFVRQTQGWGENLEGENAGKWRQLSEGINAPDVLDRWDALQGNFAALWNVYLEDYVRQHRAFQDHLAGVLEDLRKHPSFAHQPDRAENLLQPLRRWQCDGEGRPAEPDFVCSRCRLSFSDMAPGKIQMEKQEIVRKLDGLLPKPPRLESLRVERTVDGEGSLEAVVDEVRRYFRQAGRPVRIRIEAEPLG</sequence>
<reference evidence="1" key="1">
    <citation type="journal article" date="2020" name="mSystems">
        <title>Genome- and Community-Level Interaction Insights into Carbon Utilization and Element Cycling Functions of Hydrothermarchaeota in Hydrothermal Sediment.</title>
        <authorList>
            <person name="Zhou Z."/>
            <person name="Liu Y."/>
            <person name="Xu W."/>
            <person name="Pan J."/>
            <person name="Luo Z.H."/>
            <person name="Li M."/>
        </authorList>
    </citation>
    <scope>NUCLEOTIDE SEQUENCE [LARGE SCALE GENOMIC DNA]</scope>
    <source>
        <strain evidence="1">SpSt-82</strain>
    </source>
</reference>
<dbReference type="InterPro" id="IPR047679">
    <property type="entry name" value="BREX_BrxC"/>
</dbReference>
<accession>A0A7V4TG37</accession>
<dbReference type="EMBL" id="DTIY01000010">
    <property type="protein sequence ID" value="HGY38489.1"/>
    <property type="molecule type" value="Genomic_DNA"/>
</dbReference>
<gene>
    <name evidence="1" type="primary">brxC</name>
    <name evidence="1" type="ORF">ENW11_01585</name>
</gene>